<dbReference type="InterPro" id="IPR008995">
    <property type="entry name" value="Mo/tungstate-bd_C_term_dom"/>
</dbReference>
<evidence type="ECO:0008006" key="3">
    <source>
        <dbReference type="Google" id="ProtNLM"/>
    </source>
</evidence>
<dbReference type="Proteomes" id="UP000007039">
    <property type="component" value="Chromosome"/>
</dbReference>
<reference key="1">
    <citation type="submission" date="2010-11" db="EMBL/GenBank/DDBJ databases">
        <title>The complete genome of chromosome of Calditerrivibrio nitroreducens DSM 19672.</title>
        <authorList>
            <consortium name="US DOE Joint Genome Institute (JGI-PGF)"/>
            <person name="Lucas S."/>
            <person name="Copeland A."/>
            <person name="Lapidus A."/>
            <person name="Bruce D."/>
            <person name="Goodwin L."/>
            <person name="Pitluck S."/>
            <person name="Kyrpides N."/>
            <person name="Mavromatis K."/>
            <person name="Ivanova N."/>
            <person name="Mikhailova N."/>
            <person name="Zeytun A."/>
            <person name="Brettin T."/>
            <person name="Detter J.C."/>
            <person name="Tapia R."/>
            <person name="Han C."/>
            <person name="Land M."/>
            <person name="Hauser L."/>
            <person name="Markowitz V."/>
            <person name="Cheng J.-F."/>
            <person name="Hugenholtz P."/>
            <person name="Woyke T."/>
            <person name="Wu D."/>
            <person name="Spring S."/>
            <person name="Schroeder M."/>
            <person name="Brambilla E."/>
            <person name="Klenk H.-P."/>
            <person name="Eisen J.A."/>
        </authorList>
    </citation>
    <scope>NUCLEOTIDE SEQUENCE [LARGE SCALE GENOMIC DNA]</scope>
    <source>
        <strain>DSM 19672</strain>
    </source>
</reference>
<dbReference type="EMBL" id="CP002347">
    <property type="protein sequence ID" value="ADR19431.1"/>
    <property type="molecule type" value="Genomic_DNA"/>
</dbReference>
<dbReference type="SUPFAM" id="SSF50331">
    <property type="entry name" value="MOP-like"/>
    <property type="match status" value="1"/>
</dbReference>
<dbReference type="KEGG" id="cni:Calni_1523"/>
<proteinExistence type="predicted"/>
<accession>E4TES4</accession>
<dbReference type="OrthoDB" id="13862at2"/>
<dbReference type="AlphaFoldDB" id="E4TES4"/>
<evidence type="ECO:0000313" key="2">
    <source>
        <dbReference type="Proteomes" id="UP000007039"/>
    </source>
</evidence>
<protein>
    <recommendedName>
        <fullName evidence="3">Transport-associated OB type 1 domain-containing protein</fullName>
    </recommendedName>
</protein>
<dbReference type="eggNOG" id="COG3585">
    <property type="taxonomic scope" value="Bacteria"/>
</dbReference>
<evidence type="ECO:0000313" key="1">
    <source>
        <dbReference type="EMBL" id="ADR19431.1"/>
    </source>
</evidence>
<dbReference type="HOGENOM" id="CLU_129782_4_0_0"/>
<gene>
    <name evidence="1" type="ordered locus">Calni_1523</name>
</gene>
<organism evidence="1 2">
    <name type="scientific">Calditerrivibrio nitroreducens (strain DSM 19672 / NBRC 101217 / Yu37-1)</name>
    <dbReference type="NCBI Taxonomy" id="768670"/>
    <lineage>
        <taxon>Bacteria</taxon>
        <taxon>Pseudomonadati</taxon>
        <taxon>Deferribacterota</taxon>
        <taxon>Deferribacteres</taxon>
        <taxon>Deferribacterales</taxon>
        <taxon>Calditerrivibrionaceae</taxon>
    </lineage>
</organism>
<dbReference type="RefSeq" id="WP_013451642.1">
    <property type="nucleotide sequence ID" value="NC_014758.1"/>
</dbReference>
<reference evidence="1 2" key="2">
    <citation type="journal article" date="2011" name="Stand. Genomic Sci.">
        <title>Complete genome sequence of Calditerrivibrio nitroreducens type strain (Yu37-1).</title>
        <authorList>
            <person name="Pitluck S."/>
            <person name="Sikorski J."/>
            <person name="Zeytun A."/>
            <person name="Lapidus A."/>
            <person name="Nolan M."/>
            <person name="Lucas S."/>
            <person name="Hammon N."/>
            <person name="Deshpande S."/>
            <person name="Cheng J.F."/>
            <person name="Tapia R."/>
            <person name="Han C."/>
            <person name="Goodwin L."/>
            <person name="Liolios K."/>
            <person name="Pagani I."/>
            <person name="Ivanova N."/>
            <person name="Mavromatis K."/>
            <person name="Pati A."/>
            <person name="Chen A."/>
            <person name="Palaniappan K."/>
            <person name="Hauser L."/>
            <person name="Chang Y.J."/>
            <person name="Jeffries C.D."/>
            <person name="Detter J.C."/>
            <person name="Brambilla E."/>
            <person name="Djao O.D."/>
            <person name="Rohde M."/>
            <person name="Spring S."/>
            <person name="Goker M."/>
            <person name="Woyke T."/>
            <person name="Bristow J."/>
            <person name="Eisen J.A."/>
            <person name="Markowitz V."/>
            <person name="Hugenholtz P."/>
            <person name="Kyrpides N.C."/>
            <person name="Klenk H.P."/>
            <person name="Land M."/>
        </authorList>
    </citation>
    <scope>NUCLEOTIDE SEQUENCE [LARGE SCALE GENOMIC DNA]</scope>
    <source>
        <strain evidence="2">DSM 19672 / NBRC 101217 / Yu37-1</strain>
    </source>
</reference>
<name>E4TES4_CALNY</name>
<sequence>MNSLGGVITDFKSVDTISSVNVSTEVGEFCCVILENPQTASYLKKENKVKLMFKETNFFISKNEVYKFNSFRSVIKEILLGDIFVKLLMESNNYLFSVLVTRKEFETFDLKLKDEIYVYIKPTNILLEV</sequence>
<keyword evidence="2" id="KW-1185">Reference proteome</keyword>
<dbReference type="STRING" id="768670.Calni_1523"/>